<reference evidence="1" key="1">
    <citation type="submission" date="2024-12" db="EMBL/GenBank/DDBJ databases">
        <authorList>
            <person name="Wu N."/>
        </authorList>
    </citation>
    <scope>NUCLEOTIDE SEQUENCE</scope>
    <source>
        <strain evidence="1">P15</strain>
    </source>
</reference>
<dbReference type="Proteomes" id="UP001631969">
    <property type="component" value="Unassembled WGS sequence"/>
</dbReference>
<organism evidence="1 2">
    <name type="scientific">Paenibacillus mesotrionivorans</name>
    <dbReference type="NCBI Taxonomy" id="3160968"/>
    <lineage>
        <taxon>Bacteria</taxon>
        <taxon>Bacillati</taxon>
        <taxon>Bacillota</taxon>
        <taxon>Bacilli</taxon>
        <taxon>Bacillales</taxon>
        <taxon>Paenibacillaceae</taxon>
        <taxon>Paenibacillus</taxon>
    </lineage>
</organism>
<name>A0ACC7NXE6_9BACL</name>
<evidence type="ECO:0000313" key="2">
    <source>
        <dbReference type="Proteomes" id="UP001631969"/>
    </source>
</evidence>
<dbReference type="EMBL" id="JBJURJ010000005">
    <property type="protein sequence ID" value="MFM9328381.1"/>
    <property type="molecule type" value="Genomic_DNA"/>
</dbReference>
<gene>
    <name evidence="1" type="ORF">ACI1P1_08795</name>
</gene>
<evidence type="ECO:0000313" key="1">
    <source>
        <dbReference type="EMBL" id="MFM9328381.1"/>
    </source>
</evidence>
<proteinExistence type="predicted"/>
<protein>
    <submittedName>
        <fullName evidence="1">ABC transporter permease</fullName>
    </submittedName>
</protein>
<sequence length="191" mass="21675">MEVLSGYLGYGAPAYLPLDDWPGILFYFLLYACMGWMLEHGYHRAVEGRFAGEGFLTGPWKPMYGFAPVLLLLLSGPDTPLWVMVLLAFTVPTAVEYISGLMLRHVFHKQYWSYEGCSFQLDGLVCLRFSLYWTLLVFVMVYVLQPAAAWLYRLAGPLWENGGWQLALTVLLMDVGWTVFKSARALRPAAK</sequence>
<accession>A0ACC7NXE6</accession>
<keyword evidence="2" id="KW-1185">Reference proteome</keyword>
<comment type="caution">
    <text evidence="1">The sequence shown here is derived from an EMBL/GenBank/DDBJ whole genome shotgun (WGS) entry which is preliminary data.</text>
</comment>